<evidence type="ECO:0000256" key="5">
    <source>
        <dbReference type="RuleBase" id="RU369086"/>
    </source>
</evidence>
<comment type="caution">
    <text evidence="8">The sequence shown here is derived from an EMBL/GenBank/DDBJ whole genome shotgun (WGS) entry which is preliminary data.</text>
</comment>
<keyword evidence="2 5" id="KW-0240">DNA-directed RNA polymerase</keyword>
<evidence type="ECO:0000313" key="8">
    <source>
        <dbReference type="EMBL" id="KAK3019807.1"/>
    </source>
</evidence>
<dbReference type="Gene3D" id="2.40.50.1060">
    <property type="match status" value="1"/>
</dbReference>
<comment type="subcellular location">
    <subcellularLocation>
        <location evidence="1 5">Nucleus</location>
    </subcellularLocation>
</comment>
<keyword evidence="4 5" id="KW-0539">Nucleus</keyword>
<feature type="region of interest" description="Disordered" evidence="7">
    <location>
        <begin position="215"/>
        <end position="235"/>
    </location>
</feature>
<sequence length="235" mass="26781">MEGLKVSDANLVVYLHPSKAKIASQAIFRELSSILFKFNETFDGVVLAYEVNILSNSAKILPAIHPHFGVRLKAKLLLFHPKPDMLLEGKVVKLGQQSIHIIVLGFSSATIIQEDIREEFKYKVRHGKEVYGSRFQKQHMIKVGAVIRFAVKRFHEEVLHISGSLLPPKTGNVCWLDKHLQDSQAESSTKKRRETEEKVELLELDKDIIEAEMSSLKPDHQIKKSKRRRIIPEAS</sequence>
<dbReference type="Proteomes" id="UP001188597">
    <property type="component" value="Unassembled WGS sequence"/>
</dbReference>
<dbReference type="PANTHER" id="PTHR12709">
    <property type="entry name" value="DNA-DIRECTED RNA POLYMERASE II, III"/>
    <property type="match status" value="1"/>
</dbReference>
<dbReference type="Gene3D" id="3.30.1490.120">
    <property type="entry name" value="RNA polymerase Rpb7-like, N-terminal domain"/>
    <property type="match status" value="1"/>
</dbReference>
<comment type="function">
    <text evidence="5">DNA-dependent RNA polymerase which catalyzes the transcription of DNA into RNA using the four ribonucleoside triphosphates as substrates.</text>
</comment>
<dbReference type="InterPro" id="IPR045113">
    <property type="entry name" value="Rpb7-like"/>
</dbReference>
<accession>A0AA88W4P8</accession>
<dbReference type="AlphaFoldDB" id="A0AA88W4P8"/>
<gene>
    <name evidence="8" type="ORF">RJ639_004800</name>
</gene>
<name>A0AA88W4P8_9ASTE</name>
<evidence type="ECO:0000313" key="9">
    <source>
        <dbReference type="Proteomes" id="UP001188597"/>
    </source>
</evidence>
<dbReference type="GO" id="GO:0006352">
    <property type="term" value="P:DNA-templated transcription initiation"/>
    <property type="evidence" value="ECO:0007669"/>
    <property type="project" value="UniProtKB-UniRule"/>
</dbReference>
<evidence type="ECO:0000256" key="6">
    <source>
        <dbReference type="SAM" id="Coils"/>
    </source>
</evidence>
<protein>
    <recommendedName>
        <fullName evidence="5">DNA-directed RNA polymerase subunit</fullName>
    </recommendedName>
</protein>
<keyword evidence="6" id="KW-0175">Coiled coil</keyword>
<dbReference type="EMBL" id="JAVXUP010000852">
    <property type="protein sequence ID" value="KAK3019807.1"/>
    <property type="molecule type" value="Genomic_DNA"/>
</dbReference>
<dbReference type="InterPro" id="IPR036898">
    <property type="entry name" value="RNA_pol_Rpb7-like_N_sf"/>
</dbReference>
<evidence type="ECO:0000256" key="7">
    <source>
        <dbReference type="SAM" id="MobiDB-lite"/>
    </source>
</evidence>
<evidence type="ECO:0000256" key="1">
    <source>
        <dbReference type="ARBA" id="ARBA00004123"/>
    </source>
</evidence>
<keyword evidence="3 5" id="KW-0804">Transcription</keyword>
<proteinExistence type="predicted"/>
<dbReference type="GO" id="GO:0005736">
    <property type="term" value="C:RNA polymerase I complex"/>
    <property type="evidence" value="ECO:0007669"/>
    <property type="project" value="TreeGrafter"/>
</dbReference>
<organism evidence="8 9">
    <name type="scientific">Escallonia herrerae</name>
    <dbReference type="NCBI Taxonomy" id="1293975"/>
    <lineage>
        <taxon>Eukaryota</taxon>
        <taxon>Viridiplantae</taxon>
        <taxon>Streptophyta</taxon>
        <taxon>Embryophyta</taxon>
        <taxon>Tracheophyta</taxon>
        <taxon>Spermatophyta</taxon>
        <taxon>Magnoliopsida</taxon>
        <taxon>eudicotyledons</taxon>
        <taxon>Gunneridae</taxon>
        <taxon>Pentapetalae</taxon>
        <taxon>asterids</taxon>
        <taxon>campanulids</taxon>
        <taxon>Escalloniales</taxon>
        <taxon>Escalloniaceae</taxon>
        <taxon>Escallonia</taxon>
    </lineage>
</organism>
<evidence type="ECO:0000256" key="4">
    <source>
        <dbReference type="ARBA" id="ARBA00023242"/>
    </source>
</evidence>
<evidence type="ECO:0000256" key="3">
    <source>
        <dbReference type="ARBA" id="ARBA00023163"/>
    </source>
</evidence>
<reference evidence="8" key="1">
    <citation type="submission" date="2022-12" db="EMBL/GenBank/DDBJ databases">
        <title>Draft genome assemblies for two species of Escallonia (Escalloniales).</title>
        <authorList>
            <person name="Chanderbali A."/>
            <person name="Dervinis C."/>
            <person name="Anghel I."/>
            <person name="Soltis D."/>
            <person name="Soltis P."/>
            <person name="Zapata F."/>
        </authorList>
    </citation>
    <scope>NUCLEOTIDE SEQUENCE</scope>
    <source>
        <strain evidence="8">UCBG64.0493</strain>
        <tissue evidence="8">Leaf</tissue>
    </source>
</reference>
<evidence type="ECO:0000256" key="2">
    <source>
        <dbReference type="ARBA" id="ARBA00022478"/>
    </source>
</evidence>
<dbReference type="GO" id="GO:0006362">
    <property type="term" value="P:transcription elongation by RNA polymerase I"/>
    <property type="evidence" value="ECO:0007669"/>
    <property type="project" value="TreeGrafter"/>
</dbReference>
<feature type="coiled-coil region" evidence="6">
    <location>
        <begin position="185"/>
        <end position="212"/>
    </location>
</feature>
<keyword evidence="9" id="KW-1185">Reference proteome</keyword>
<dbReference type="FunFam" id="3.30.1490.120:FF:000006">
    <property type="entry name" value="DNA-directed RNA polymerase"/>
    <property type="match status" value="1"/>
</dbReference>
<dbReference type="PANTHER" id="PTHR12709:SF5">
    <property type="entry name" value="DNA-DIRECTED RNA POLYMERASE I SUBUNIT RPA43"/>
    <property type="match status" value="1"/>
</dbReference>